<accession>A0ABS2EM17</accession>
<protein>
    <submittedName>
        <fullName evidence="3">Transposase</fullName>
    </submittedName>
</protein>
<feature type="domain" description="Transposase IS204/IS1001/IS1096/IS1165 zinc-finger" evidence="2">
    <location>
        <begin position="60"/>
        <end position="101"/>
    </location>
</feature>
<dbReference type="Pfam" id="PF14690">
    <property type="entry name" value="Zn_ribbon_ISL3"/>
    <property type="match status" value="1"/>
</dbReference>
<evidence type="ECO:0000313" key="4">
    <source>
        <dbReference type="Proteomes" id="UP000776629"/>
    </source>
</evidence>
<evidence type="ECO:0000259" key="1">
    <source>
        <dbReference type="Pfam" id="PF01610"/>
    </source>
</evidence>
<feature type="non-terminal residue" evidence="3">
    <location>
        <position position="312"/>
    </location>
</feature>
<feature type="domain" description="Transposase IS204/IS1001/IS1096/IS1165 DDE" evidence="1">
    <location>
        <begin position="180"/>
        <end position="308"/>
    </location>
</feature>
<dbReference type="RefSeq" id="WP_204775970.1">
    <property type="nucleotide sequence ID" value="NZ_JACJJQ010000005.1"/>
</dbReference>
<dbReference type="PANTHER" id="PTHR33498:SF1">
    <property type="entry name" value="TRANSPOSASE FOR INSERTION SEQUENCE ELEMENT IS1557"/>
    <property type="match status" value="1"/>
</dbReference>
<comment type="caution">
    <text evidence="3">The sequence shown here is derived from an EMBL/GenBank/DDBJ whole genome shotgun (WGS) entry which is preliminary data.</text>
</comment>
<dbReference type="Pfam" id="PF01610">
    <property type="entry name" value="DDE_Tnp_ISL3"/>
    <property type="match status" value="1"/>
</dbReference>
<sequence length="312" mass="36191">MNEYIKNLTGLTDNLIKFSPKFKDSERIKVIQAVPSSQSVHHQFERMTHNEVYLRQSYPSACPHCGRLMRKNGFKTVYLKGLDIAGLPTILVVEKQKYICPRQEGCPELTTDLARIHGIDKNHQILDKVKQQALLALTEKRSVKDISANLHISEGTVNRLFPQLAPQFKANYKFLPPVIAFDDFSSGKFAATQMSMALMNPQTHELLDIIESRNSYALRKYFYRYDFHARAKVKLVIVDLYQPYRTIVRDLFPNALIVADRFHIIAQAYRAVNQIRIQTMKAVKESNPALSRALKRYWRYVLKDRTDLDWQS</sequence>
<evidence type="ECO:0000313" key="3">
    <source>
        <dbReference type="EMBL" id="MBM6753455.1"/>
    </source>
</evidence>
<name>A0ABS2EM17_9LACO</name>
<organism evidence="3 4">
    <name type="scientific">Limosilactobacillus alvi</name>
    <dbReference type="NCBI Taxonomy" id="990412"/>
    <lineage>
        <taxon>Bacteria</taxon>
        <taxon>Bacillati</taxon>
        <taxon>Bacillota</taxon>
        <taxon>Bacilli</taxon>
        <taxon>Lactobacillales</taxon>
        <taxon>Lactobacillaceae</taxon>
        <taxon>Limosilactobacillus</taxon>
    </lineage>
</organism>
<dbReference type="PANTHER" id="PTHR33498">
    <property type="entry name" value="TRANSPOSASE FOR INSERTION SEQUENCE ELEMENT IS1557"/>
    <property type="match status" value="1"/>
</dbReference>
<gene>
    <name evidence="3" type="ORF">H5993_01560</name>
</gene>
<proteinExistence type="predicted"/>
<reference evidence="3 4" key="1">
    <citation type="journal article" date="2021" name="Sci. Rep.">
        <title>The distribution of antibiotic resistance genes in chicken gut microbiota commensals.</title>
        <authorList>
            <person name="Juricova H."/>
            <person name="Matiasovicova J."/>
            <person name="Kubasova T."/>
            <person name="Cejkova D."/>
            <person name="Rychlik I."/>
        </authorList>
    </citation>
    <scope>NUCLEOTIDE SEQUENCE [LARGE SCALE GENOMIC DNA]</scope>
    <source>
        <strain evidence="3 4">An810</strain>
    </source>
</reference>
<dbReference type="InterPro" id="IPR002560">
    <property type="entry name" value="Transposase_DDE"/>
</dbReference>
<dbReference type="InterPro" id="IPR047951">
    <property type="entry name" value="Transpos_ISL3"/>
</dbReference>
<dbReference type="InterPro" id="IPR029261">
    <property type="entry name" value="Transposase_Znf"/>
</dbReference>
<keyword evidence="4" id="KW-1185">Reference proteome</keyword>
<dbReference type="EMBL" id="JACJJQ010000005">
    <property type="protein sequence ID" value="MBM6753455.1"/>
    <property type="molecule type" value="Genomic_DNA"/>
</dbReference>
<evidence type="ECO:0000259" key="2">
    <source>
        <dbReference type="Pfam" id="PF14690"/>
    </source>
</evidence>
<dbReference type="Proteomes" id="UP000776629">
    <property type="component" value="Unassembled WGS sequence"/>
</dbReference>